<keyword evidence="2" id="KW-1133">Transmembrane helix</keyword>
<feature type="transmembrane region" description="Helical" evidence="2">
    <location>
        <begin position="214"/>
        <end position="233"/>
    </location>
</feature>
<comment type="caution">
    <text evidence="3">The sequence shown here is derived from an EMBL/GenBank/DDBJ whole genome shotgun (WGS) entry which is preliminary data.</text>
</comment>
<reference evidence="3 4" key="1">
    <citation type="submission" date="2018-11" db="EMBL/GenBank/DDBJ databases">
        <title>Genome assembly of Steccherinum ochraceum LE-BIN_3174, the white-rot fungus of the Steccherinaceae family (The Residual Polyporoid clade, Polyporales, Basidiomycota).</title>
        <authorList>
            <person name="Fedorova T.V."/>
            <person name="Glazunova O.A."/>
            <person name="Landesman E.O."/>
            <person name="Moiseenko K.V."/>
            <person name="Psurtseva N.V."/>
            <person name="Savinova O.S."/>
            <person name="Shakhova N.V."/>
            <person name="Tyazhelova T.V."/>
            <person name="Vasina D.V."/>
        </authorList>
    </citation>
    <scope>NUCLEOTIDE SEQUENCE [LARGE SCALE GENOMIC DNA]</scope>
    <source>
        <strain evidence="3 4">LE-BIN_3174</strain>
    </source>
</reference>
<gene>
    <name evidence="3" type="ORF">EIP91_006827</name>
</gene>
<feature type="region of interest" description="Disordered" evidence="1">
    <location>
        <begin position="1"/>
        <end position="20"/>
    </location>
</feature>
<evidence type="ECO:0000313" key="4">
    <source>
        <dbReference type="Proteomes" id="UP000292702"/>
    </source>
</evidence>
<feature type="transmembrane region" description="Helical" evidence="2">
    <location>
        <begin position="134"/>
        <end position="151"/>
    </location>
</feature>
<keyword evidence="4" id="KW-1185">Reference proteome</keyword>
<keyword evidence="2" id="KW-0472">Membrane</keyword>
<protein>
    <submittedName>
        <fullName evidence="3">Uncharacterized protein</fullName>
    </submittedName>
</protein>
<keyword evidence="2" id="KW-0812">Transmembrane</keyword>
<dbReference type="EMBL" id="RWJN01000368">
    <property type="protein sequence ID" value="TCD62479.1"/>
    <property type="molecule type" value="Genomic_DNA"/>
</dbReference>
<feature type="transmembrane region" description="Helical" evidence="2">
    <location>
        <begin position="281"/>
        <end position="302"/>
    </location>
</feature>
<sequence>MYSRSSTATSEPTPILPLHTDPGDDFSDVVYDALARYYRHASVDPISFGSMAATSARSHHNLSFTDVETSTTQHRRVRNSSLNAGSAGSIERNSLVRITVFRILNTVVATGYCIAKALSASWDNPFRMTGSESILVILFVVGSYMLAQYQMRHPTIWPAFFEKDLTASSLVYSSRYLRASQTLFSQGVCVPSLSLAIKFLPIRYMYRGIQEEGLGRMLWIPIAVWFALCTYLPQMPLVSLMRIAGQLGHIVPSSARTSCKRLQQQLVRFTPRPVSVFSSGIPIFDAVDLAAAATIVMAVHLVRARYGKQWWNSVQEVEHPAHLLAVDLVRRQTRPEIRGRLGYLLVWTVVGVDWVLTEIGLGA</sequence>
<dbReference type="Proteomes" id="UP000292702">
    <property type="component" value="Unassembled WGS sequence"/>
</dbReference>
<name>A0A4R0RDG3_9APHY</name>
<proteinExistence type="predicted"/>
<feature type="transmembrane region" description="Helical" evidence="2">
    <location>
        <begin position="341"/>
        <end position="361"/>
    </location>
</feature>
<feature type="compositionally biased region" description="Polar residues" evidence="1">
    <location>
        <begin position="1"/>
        <end position="12"/>
    </location>
</feature>
<organism evidence="3 4">
    <name type="scientific">Steccherinum ochraceum</name>
    <dbReference type="NCBI Taxonomy" id="92696"/>
    <lineage>
        <taxon>Eukaryota</taxon>
        <taxon>Fungi</taxon>
        <taxon>Dikarya</taxon>
        <taxon>Basidiomycota</taxon>
        <taxon>Agaricomycotina</taxon>
        <taxon>Agaricomycetes</taxon>
        <taxon>Polyporales</taxon>
        <taxon>Steccherinaceae</taxon>
        <taxon>Steccherinum</taxon>
    </lineage>
</organism>
<dbReference type="AlphaFoldDB" id="A0A4R0RDG3"/>
<feature type="region of interest" description="Disordered" evidence="1">
    <location>
        <begin position="67"/>
        <end position="86"/>
    </location>
</feature>
<accession>A0A4R0RDG3</accession>
<evidence type="ECO:0000313" key="3">
    <source>
        <dbReference type="EMBL" id="TCD62479.1"/>
    </source>
</evidence>
<evidence type="ECO:0000256" key="2">
    <source>
        <dbReference type="SAM" id="Phobius"/>
    </source>
</evidence>
<evidence type="ECO:0000256" key="1">
    <source>
        <dbReference type="SAM" id="MobiDB-lite"/>
    </source>
</evidence>